<dbReference type="GO" id="GO:0046872">
    <property type="term" value="F:metal ion binding"/>
    <property type="evidence" value="ECO:0007669"/>
    <property type="project" value="UniProtKB-KW"/>
</dbReference>
<dbReference type="Gene3D" id="3.40.50.920">
    <property type="match status" value="1"/>
</dbReference>
<dbReference type="SUPFAM" id="SSF52518">
    <property type="entry name" value="Thiamin diphosphate-binding fold (THDP-binding)"/>
    <property type="match status" value="1"/>
</dbReference>
<protein>
    <submittedName>
        <fullName evidence="9">Thiamine diphosphate-binding protein</fullName>
    </submittedName>
</protein>
<dbReference type="Pfam" id="PF00456">
    <property type="entry name" value="Transketolase_N"/>
    <property type="match status" value="1"/>
</dbReference>
<gene>
    <name evidence="9" type="ORF">B0J15DRAFT_403195</name>
</gene>
<accession>A0A9P9GTD7</accession>
<dbReference type="Gene3D" id="3.40.50.970">
    <property type="match status" value="1"/>
</dbReference>
<feature type="domain" description="Transketolase-like C-terminal" evidence="8">
    <location>
        <begin position="410"/>
        <end position="498"/>
    </location>
</feature>
<proteinExistence type="predicted"/>
<sequence length="536" mass="59307">MNHTMHHSSGGFCRDPRQLDRVSQLLTGFVSKSEGDCESARLKASIGIALFKYVMRYGLGNSRYFNRDRLVTSGRYNSKWQDLFGHLIAAKNLTVDPIRLASVLSRTSASPCHSTQAISNAIGQAIAMKNLAMLYNKPGLELLDNMIWCVIDDARFQQGGVLETIALAGCWRLSNLCVIYDGIYGTPGPSVDVSKLKKCGWNVIELVNDNDLTVTALGAARRSNVPAFVNIQPPDSSTSDRLPFPPNVNTPLHLLLELYDFFEDVSKRSNIYEADWLVKVKAYQELYPALAKEFWDNVAGKNLVKPTGHQHYPTTTAGPITPPLSPLPRSRRGKHSSLRRDKPSQRPGRHSTPSGTKSETLHIRPCDAEEAAGAFLVSIRSTELPTTISLPQNGTINFPGHSSRQGVTLGAYEFSNCHGEDFHMTLISAGVGVHYAMGTQDFLLKKYCLKARIVSCPCLKLLQLQTEEYKISVLQPQSGKPTVAIDFGNSQGWEPYADALVSLEEGDDEEIGGNQPDRIGPRVRDFVKEFKERRAE</sequence>
<evidence type="ECO:0000256" key="6">
    <source>
        <dbReference type="SAM" id="MobiDB-lite"/>
    </source>
</evidence>
<evidence type="ECO:0000313" key="10">
    <source>
        <dbReference type="Proteomes" id="UP000736672"/>
    </source>
</evidence>
<organism evidence="9 10">
    <name type="scientific">Fusarium solani</name>
    <name type="common">Filamentous fungus</name>
    <dbReference type="NCBI Taxonomy" id="169388"/>
    <lineage>
        <taxon>Eukaryota</taxon>
        <taxon>Fungi</taxon>
        <taxon>Dikarya</taxon>
        <taxon>Ascomycota</taxon>
        <taxon>Pezizomycotina</taxon>
        <taxon>Sordariomycetes</taxon>
        <taxon>Hypocreomycetidae</taxon>
        <taxon>Hypocreales</taxon>
        <taxon>Nectriaceae</taxon>
        <taxon>Fusarium</taxon>
        <taxon>Fusarium solani species complex</taxon>
    </lineage>
</organism>
<comment type="caution">
    <text evidence="9">The sequence shown here is derived from an EMBL/GenBank/DDBJ whole genome shotgun (WGS) entry which is preliminary data.</text>
</comment>
<dbReference type="PANTHER" id="PTHR43522:SF6">
    <property type="entry name" value="TRANSKETOLASE-LIKE PYRIMIDINE-BINDING DOMAIN-CONTAINING PROTEIN-RELATED"/>
    <property type="match status" value="1"/>
</dbReference>
<evidence type="ECO:0000256" key="1">
    <source>
        <dbReference type="ARBA" id="ARBA00001964"/>
    </source>
</evidence>
<dbReference type="GO" id="GO:0004802">
    <property type="term" value="F:transketolase activity"/>
    <property type="evidence" value="ECO:0007669"/>
    <property type="project" value="TreeGrafter"/>
</dbReference>
<dbReference type="Pfam" id="PF22613">
    <property type="entry name" value="Transketolase_C_1"/>
    <property type="match status" value="1"/>
</dbReference>
<feature type="region of interest" description="Disordered" evidence="6">
    <location>
        <begin position="306"/>
        <end position="362"/>
    </location>
</feature>
<evidence type="ECO:0000256" key="4">
    <source>
        <dbReference type="ARBA" id="ARBA00022842"/>
    </source>
</evidence>
<comment type="cofactor">
    <cofactor evidence="1">
        <name>thiamine diphosphate</name>
        <dbReference type="ChEBI" id="CHEBI:58937"/>
    </cofactor>
</comment>
<keyword evidence="10" id="KW-1185">Reference proteome</keyword>
<dbReference type="OrthoDB" id="10253736at2759"/>
<dbReference type="GO" id="GO:0005634">
    <property type="term" value="C:nucleus"/>
    <property type="evidence" value="ECO:0007669"/>
    <property type="project" value="TreeGrafter"/>
</dbReference>
<feature type="domain" description="Transketolase N-terminal" evidence="7">
    <location>
        <begin position="43"/>
        <end position="231"/>
    </location>
</feature>
<dbReference type="InterPro" id="IPR055152">
    <property type="entry name" value="Transketolase-like_C_2"/>
</dbReference>
<keyword evidence="4" id="KW-0460">Magnesium</keyword>
<dbReference type="InterPro" id="IPR009014">
    <property type="entry name" value="Transketo_C/PFOR_II"/>
</dbReference>
<dbReference type="InterPro" id="IPR029061">
    <property type="entry name" value="THDP-binding"/>
</dbReference>
<evidence type="ECO:0000256" key="5">
    <source>
        <dbReference type="ARBA" id="ARBA00023052"/>
    </source>
</evidence>
<evidence type="ECO:0000259" key="7">
    <source>
        <dbReference type="Pfam" id="PF00456"/>
    </source>
</evidence>
<dbReference type="InterPro" id="IPR005474">
    <property type="entry name" value="Transketolase_N"/>
</dbReference>
<dbReference type="Proteomes" id="UP000736672">
    <property type="component" value="Unassembled WGS sequence"/>
</dbReference>
<reference evidence="9" key="1">
    <citation type="journal article" date="2021" name="Nat. Commun.">
        <title>Genetic determinants of endophytism in the Arabidopsis root mycobiome.</title>
        <authorList>
            <person name="Mesny F."/>
            <person name="Miyauchi S."/>
            <person name="Thiergart T."/>
            <person name="Pickel B."/>
            <person name="Atanasova L."/>
            <person name="Karlsson M."/>
            <person name="Huettel B."/>
            <person name="Barry K.W."/>
            <person name="Haridas S."/>
            <person name="Chen C."/>
            <person name="Bauer D."/>
            <person name="Andreopoulos W."/>
            <person name="Pangilinan J."/>
            <person name="LaButti K."/>
            <person name="Riley R."/>
            <person name="Lipzen A."/>
            <person name="Clum A."/>
            <person name="Drula E."/>
            <person name="Henrissat B."/>
            <person name="Kohler A."/>
            <person name="Grigoriev I.V."/>
            <person name="Martin F.M."/>
            <person name="Hacquard S."/>
        </authorList>
    </citation>
    <scope>NUCLEOTIDE SEQUENCE</scope>
    <source>
        <strain evidence="9">FSSC 5 MPI-SDFR-AT-0091</strain>
    </source>
</reference>
<dbReference type="SUPFAM" id="SSF52922">
    <property type="entry name" value="TK C-terminal domain-like"/>
    <property type="match status" value="1"/>
</dbReference>
<dbReference type="AlphaFoldDB" id="A0A9P9GTD7"/>
<keyword evidence="3" id="KW-0479">Metal-binding</keyword>
<evidence type="ECO:0000313" key="9">
    <source>
        <dbReference type="EMBL" id="KAH7244951.1"/>
    </source>
</evidence>
<keyword evidence="2" id="KW-0808">Transferase</keyword>
<evidence type="ECO:0000259" key="8">
    <source>
        <dbReference type="Pfam" id="PF22613"/>
    </source>
</evidence>
<evidence type="ECO:0000256" key="2">
    <source>
        <dbReference type="ARBA" id="ARBA00022679"/>
    </source>
</evidence>
<keyword evidence="5" id="KW-0786">Thiamine pyrophosphate</keyword>
<evidence type="ECO:0000256" key="3">
    <source>
        <dbReference type="ARBA" id="ARBA00022723"/>
    </source>
</evidence>
<dbReference type="GO" id="GO:0006098">
    <property type="term" value="P:pentose-phosphate shunt"/>
    <property type="evidence" value="ECO:0007669"/>
    <property type="project" value="TreeGrafter"/>
</dbReference>
<name>A0A9P9GTD7_FUSSL</name>
<dbReference type="InterPro" id="IPR033247">
    <property type="entry name" value="Transketolase_fam"/>
</dbReference>
<dbReference type="PANTHER" id="PTHR43522">
    <property type="entry name" value="TRANSKETOLASE"/>
    <property type="match status" value="1"/>
</dbReference>
<dbReference type="GO" id="GO:0005829">
    <property type="term" value="C:cytosol"/>
    <property type="evidence" value="ECO:0007669"/>
    <property type="project" value="TreeGrafter"/>
</dbReference>
<dbReference type="EMBL" id="JAGTJS010000017">
    <property type="protein sequence ID" value="KAH7244951.1"/>
    <property type="molecule type" value="Genomic_DNA"/>
</dbReference>